<sequence>MTLATPLSAQSFVRLLKAPTDPPNPESPPKIQIACAAWDDTTIHIPNKHELIAEFILTRLLKDKSKTSDNPVIDARYWSLLRKVLVLDGSVGAGVRGLKVWLGSLLNRTPLAPIIISILTLLRDLPVTKAKELLVLVRPCFSVLWPLSVHKIGVETLLECLGAVLNVSTELLDDVILDGICETIVSSYREALGNAGNKKKLPVTFLQFHLSSWIHAISSSSHLSPQLNKAIYAAGTETLFSLDTLRASPSSESLFTGLSSLPDSPTTINLAIPLLPRLFSTHTHFLRRYRTSLFPASQNNIQNRENDMRMTSMAFFASCLKLLAGNDLSWDARVGLVNIIESERIYASQCVGEMEVEAVREDAVRVLEEEKAEQKVVGLALDVLAALATVDYDVIEPVVGRILPRLILTRPSPSIQKSANVLLNILLDFHSKTRTLHAYTHALFDACTSLLSIRSLASLQEFYDRGRTSIILAHTHLSSLAQAFRTFLTPTQVKEAAQITPALKNTFNTYQNLSLRIKTSEMEDRPRKKRRKSEPAPPSASPAPIQAMQEVDAYALSLSLTLKFAALFLSNLPSSFVIPEVREVVLEASVWAIEAARSLLCNETSKISWADQVTSAALLRFAYHLLAWKCGGELGDMRGLLEVAKTEDGAEGELVLEILRFLFAWSSRSDTDVAVETVLDFALAYIEAQAENTDGLMVLYLIVERWLDLVDARGSKSSLDRLIKLIFSISPTSTRRVDVQGLQPKDVLWGVLHNAQFWEMGNIRVSVLAYLTSPPNSMKVPALDQLSNTYYLLLYVPPEYLTKQARAELVHRAMEGDVTLSSLLHATTGEKTAKGKRKRDEGRDLEDMRQTLMHIRVFLQRMGKLGYLNTSDRESVRDYVKHLMSTEVSDNTALREATINIAEFYIVALLRVSDQDPSASAACASIFCSLAQSGSLDEESVTQLCVLQLVERLRQDFSVFSLPGLIVASIKEVHAALTPVSYPNVIDTLPASGTIKAWARHLSFSHWLGVTATSTSEYGQHIAAALLRNREKCKSSAETLGLLFEELRCLPNIDRKMHLGLAVGVFIFSTEAGDIKSLDEVVSSGSKHLSVDDFSHLLNTVYEALESTRFPPVQCVRLVHAATVLLRDAPQGTLKVVQCLFSQCLNLFIGHIQFFAGPVDLKLACLEFVARQCSDRPAAVRPVDPGPIHVLLSKILSGSPTHDSTTTPAVFHASTTILNALVRLRRDLVVHVLPHLGMVLRQLVSCTRSLRPQLAAKQSRIVTDTLPSWIAPSEPLGVSEARALARLFTSLTTKSVPRVHMQPSAEQKAESLSKPFAKHAAYVLTAHIDAVNDPLCVTRADVRRELEPGLFSLCEMMGTHSRDAVMVSALDAGGKSVMKALWKEYEKQRYIGKG</sequence>
<evidence type="ECO:0000256" key="1">
    <source>
        <dbReference type="SAM" id="MobiDB-lite"/>
    </source>
</evidence>
<evidence type="ECO:0000259" key="2">
    <source>
        <dbReference type="Pfam" id="PF10441"/>
    </source>
</evidence>
<feature type="region of interest" description="Disordered" evidence="1">
    <location>
        <begin position="518"/>
        <end position="543"/>
    </location>
</feature>
<dbReference type="OrthoDB" id="160374at2759"/>
<gene>
    <name evidence="3" type="ORF">F5147DRAFT_772866</name>
</gene>
<keyword evidence="4" id="KW-1185">Reference proteome</keyword>
<name>A0A9P7F7A2_9AGAM</name>
<proteinExistence type="predicted"/>
<dbReference type="Pfam" id="PF10441">
    <property type="entry name" value="Urb2"/>
    <property type="match status" value="1"/>
</dbReference>
<accession>A0A9P7F7A2</accession>
<comment type="caution">
    <text evidence="3">The sequence shown here is derived from an EMBL/GenBank/DDBJ whole genome shotgun (WGS) entry which is preliminary data.</text>
</comment>
<protein>
    <submittedName>
        <fullName evidence="3">Urb2/Npa2 family-domain-containing protein</fullName>
    </submittedName>
</protein>
<dbReference type="EMBL" id="JABBWM010000023">
    <property type="protein sequence ID" value="KAG2109559.1"/>
    <property type="molecule type" value="Genomic_DNA"/>
</dbReference>
<reference evidence="3" key="1">
    <citation type="journal article" date="2020" name="New Phytol.">
        <title>Comparative genomics reveals dynamic genome evolution in host specialist ectomycorrhizal fungi.</title>
        <authorList>
            <person name="Lofgren L.A."/>
            <person name="Nguyen N.H."/>
            <person name="Vilgalys R."/>
            <person name="Ruytinx J."/>
            <person name="Liao H.L."/>
            <person name="Branco S."/>
            <person name="Kuo A."/>
            <person name="LaButti K."/>
            <person name="Lipzen A."/>
            <person name="Andreopoulos W."/>
            <person name="Pangilinan J."/>
            <person name="Riley R."/>
            <person name="Hundley H."/>
            <person name="Na H."/>
            <person name="Barry K."/>
            <person name="Grigoriev I.V."/>
            <person name="Stajich J.E."/>
            <person name="Kennedy P.G."/>
        </authorList>
    </citation>
    <scope>NUCLEOTIDE SEQUENCE</scope>
    <source>
        <strain evidence="3">FC423</strain>
    </source>
</reference>
<evidence type="ECO:0000313" key="3">
    <source>
        <dbReference type="EMBL" id="KAG2109559.1"/>
    </source>
</evidence>
<dbReference type="InterPro" id="IPR018849">
    <property type="entry name" value="Urb2/Npa2_C"/>
</dbReference>
<organism evidence="3 4">
    <name type="scientific">Suillus discolor</name>
    <dbReference type="NCBI Taxonomy" id="1912936"/>
    <lineage>
        <taxon>Eukaryota</taxon>
        <taxon>Fungi</taxon>
        <taxon>Dikarya</taxon>
        <taxon>Basidiomycota</taxon>
        <taxon>Agaricomycotina</taxon>
        <taxon>Agaricomycetes</taxon>
        <taxon>Agaricomycetidae</taxon>
        <taxon>Boletales</taxon>
        <taxon>Suillineae</taxon>
        <taxon>Suillaceae</taxon>
        <taxon>Suillus</taxon>
    </lineage>
</organism>
<dbReference type="SUPFAM" id="SSF48371">
    <property type="entry name" value="ARM repeat"/>
    <property type="match status" value="1"/>
</dbReference>
<dbReference type="InterPro" id="IPR016024">
    <property type="entry name" value="ARM-type_fold"/>
</dbReference>
<dbReference type="RefSeq" id="XP_041293504.1">
    <property type="nucleotide sequence ID" value="XM_041441395.1"/>
</dbReference>
<dbReference type="Proteomes" id="UP000823399">
    <property type="component" value="Unassembled WGS sequence"/>
</dbReference>
<dbReference type="GeneID" id="64703654"/>
<evidence type="ECO:0000313" key="4">
    <source>
        <dbReference type="Proteomes" id="UP000823399"/>
    </source>
</evidence>
<feature type="domain" description="Nucleolar 27S pre-rRNA processing Urb2/Npa2 C-terminal" evidence="2">
    <location>
        <begin position="1164"/>
        <end position="1392"/>
    </location>
</feature>